<comment type="pathway">
    <text evidence="3 13">Cofactor biosynthesis; thiamine diphosphate biosynthesis.</text>
</comment>
<dbReference type="EMBL" id="CP027860">
    <property type="protein sequence ID" value="AVP98675.1"/>
    <property type="molecule type" value="Genomic_DNA"/>
</dbReference>
<organism evidence="15 16">
    <name type="scientific">Ahniella affigens</name>
    <dbReference type="NCBI Taxonomy" id="2021234"/>
    <lineage>
        <taxon>Bacteria</taxon>
        <taxon>Pseudomonadati</taxon>
        <taxon>Pseudomonadota</taxon>
        <taxon>Gammaproteobacteria</taxon>
        <taxon>Lysobacterales</taxon>
        <taxon>Rhodanobacteraceae</taxon>
        <taxon>Ahniella</taxon>
    </lineage>
</organism>
<reference evidence="15 16" key="1">
    <citation type="submission" date="2018-03" db="EMBL/GenBank/DDBJ databases">
        <title>Ahniella affigens gen. nov., sp. nov., a gammaproteobacterium isolated from sandy soil near a stream.</title>
        <authorList>
            <person name="Ko Y."/>
            <person name="Kim J.-H."/>
        </authorList>
    </citation>
    <scope>NUCLEOTIDE SEQUENCE [LARGE SCALE GENOMIC DNA]</scope>
    <source>
        <strain evidence="15 16">D13</strain>
    </source>
</reference>
<evidence type="ECO:0000256" key="4">
    <source>
        <dbReference type="ARBA" id="ARBA00011960"/>
    </source>
</evidence>
<feature type="binding site" evidence="13">
    <location>
        <begin position="192"/>
        <end position="193"/>
    </location>
    <ligand>
        <name>1-deoxy-D-xylulose 5-phosphate</name>
        <dbReference type="ChEBI" id="CHEBI:57792"/>
    </ligand>
</feature>
<keyword evidence="8 13" id="KW-0784">Thiamine biosynthesis</keyword>
<accession>A0A2P1PUZ6</accession>
<dbReference type="FunFam" id="3.20.20.70:FF:000049">
    <property type="entry name" value="Thiazole synthase"/>
    <property type="match status" value="1"/>
</dbReference>
<feature type="domain" description="Thiazole synthase ThiG" evidence="14">
    <location>
        <begin position="11"/>
        <end position="257"/>
    </location>
</feature>
<comment type="function">
    <text evidence="1 13">Catalyzes the rearrangement of 1-deoxy-D-xylulose 5-phosphate (DXP) to produce the thiazole phosphate moiety of thiamine. Sulfur is provided by the thiocarboxylate moiety of the carrier protein ThiS. In vitro, sulfur can be provided by H(2)S.</text>
</comment>
<dbReference type="Proteomes" id="UP000241074">
    <property type="component" value="Chromosome"/>
</dbReference>
<evidence type="ECO:0000256" key="12">
    <source>
        <dbReference type="ARBA" id="ARBA00062692"/>
    </source>
</evidence>
<comment type="subcellular location">
    <subcellularLocation>
        <location evidence="2 13">Cytoplasm</location>
    </subcellularLocation>
</comment>
<dbReference type="InterPro" id="IPR033983">
    <property type="entry name" value="Thiazole_synthase_ThiG"/>
</dbReference>
<dbReference type="Gene3D" id="3.20.20.70">
    <property type="entry name" value="Aldolase class I"/>
    <property type="match status" value="1"/>
</dbReference>
<dbReference type="Pfam" id="PF05690">
    <property type="entry name" value="ThiG"/>
    <property type="match status" value="1"/>
</dbReference>
<keyword evidence="16" id="KW-1185">Reference proteome</keyword>
<evidence type="ECO:0000259" key="14">
    <source>
        <dbReference type="Pfam" id="PF05690"/>
    </source>
</evidence>
<feature type="active site" description="Schiff-base intermediate with DXP" evidence="13">
    <location>
        <position position="105"/>
    </location>
</feature>
<dbReference type="SUPFAM" id="SSF110399">
    <property type="entry name" value="ThiG-like"/>
    <property type="match status" value="1"/>
</dbReference>
<evidence type="ECO:0000313" key="16">
    <source>
        <dbReference type="Proteomes" id="UP000241074"/>
    </source>
</evidence>
<dbReference type="GO" id="GO:1990107">
    <property type="term" value="F:thiazole synthase activity"/>
    <property type="evidence" value="ECO:0007669"/>
    <property type="project" value="UniProtKB-EC"/>
</dbReference>
<keyword evidence="9 13" id="KW-0704">Schiff base</keyword>
<feature type="binding site" evidence="13">
    <location>
        <begin position="214"/>
        <end position="215"/>
    </location>
    <ligand>
        <name>1-deoxy-D-xylulose 5-phosphate</name>
        <dbReference type="ChEBI" id="CHEBI:57792"/>
    </ligand>
</feature>
<dbReference type="GO" id="GO:0005737">
    <property type="term" value="C:cytoplasm"/>
    <property type="evidence" value="ECO:0007669"/>
    <property type="project" value="UniProtKB-SubCell"/>
</dbReference>
<proteinExistence type="inferred from homology"/>
<gene>
    <name evidence="13" type="primary">thiG</name>
    <name evidence="15" type="ORF">C7S18_16425</name>
</gene>
<evidence type="ECO:0000256" key="3">
    <source>
        <dbReference type="ARBA" id="ARBA00004948"/>
    </source>
</evidence>
<name>A0A2P1PUZ6_9GAMM</name>
<evidence type="ECO:0000256" key="9">
    <source>
        <dbReference type="ARBA" id="ARBA00023270"/>
    </source>
</evidence>
<dbReference type="CDD" id="cd04728">
    <property type="entry name" value="ThiG"/>
    <property type="match status" value="1"/>
</dbReference>
<dbReference type="HAMAP" id="MF_00443">
    <property type="entry name" value="ThiG"/>
    <property type="match status" value="1"/>
</dbReference>
<dbReference type="GO" id="GO:0009229">
    <property type="term" value="P:thiamine diphosphate biosynthetic process"/>
    <property type="evidence" value="ECO:0007669"/>
    <property type="project" value="UniProtKB-UniRule"/>
</dbReference>
<evidence type="ECO:0000256" key="13">
    <source>
        <dbReference type="HAMAP-Rule" id="MF_00443"/>
    </source>
</evidence>
<dbReference type="InterPro" id="IPR013785">
    <property type="entry name" value="Aldolase_TIM"/>
</dbReference>
<dbReference type="PANTHER" id="PTHR34266:SF2">
    <property type="entry name" value="THIAZOLE SYNTHASE"/>
    <property type="match status" value="1"/>
</dbReference>
<evidence type="ECO:0000256" key="7">
    <source>
        <dbReference type="ARBA" id="ARBA00022679"/>
    </source>
</evidence>
<keyword evidence="7 13" id="KW-0808">Transferase</keyword>
<comment type="similarity">
    <text evidence="11 13">Belongs to the ThiG family.</text>
</comment>
<dbReference type="OrthoDB" id="9805935at2"/>
<evidence type="ECO:0000256" key="5">
    <source>
        <dbReference type="ARBA" id="ARBA00019753"/>
    </source>
</evidence>
<evidence type="ECO:0000256" key="11">
    <source>
        <dbReference type="ARBA" id="ARBA00060826"/>
    </source>
</evidence>
<dbReference type="InterPro" id="IPR008867">
    <property type="entry name" value="ThiG"/>
</dbReference>
<dbReference type="RefSeq" id="WP_106892595.1">
    <property type="nucleotide sequence ID" value="NZ_CP027860.1"/>
</dbReference>
<evidence type="ECO:0000256" key="2">
    <source>
        <dbReference type="ARBA" id="ARBA00004496"/>
    </source>
</evidence>
<dbReference type="PANTHER" id="PTHR34266">
    <property type="entry name" value="THIAZOLE SYNTHASE"/>
    <property type="match status" value="1"/>
</dbReference>
<dbReference type="UniPathway" id="UPA00060"/>
<evidence type="ECO:0000313" key="15">
    <source>
        <dbReference type="EMBL" id="AVP98675.1"/>
    </source>
</evidence>
<dbReference type="KEGG" id="xba:C7S18_16425"/>
<comment type="catalytic activity">
    <reaction evidence="10 13">
        <text>[ThiS sulfur-carrier protein]-C-terminal-Gly-aminoethanethioate + 2-iminoacetate + 1-deoxy-D-xylulose 5-phosphate = [ThiS sulfur-carrier protein]-C-terminal Gly-Gly + 2-[(2R,5Z)-2-carboxy-4-methylthiazol-5(2H)-ylidene]ethyl phosphate + 2 H2O + H(+)</text>
        <dbReference type="Rhea" id="RHEA:26297"/>
        <dbReference type="Rhea" id="RHEA-COMP:12909"/>
        <dbReference type="Rhea" id="RHEA-COMP:19908"/>
        <dbReference type="ChEBI" id="CHEBI:15377"/>
        <dbReference type="ChEBI" id="CHEBI:15378"/>
        <dbReference type="ChEBI" id="CHEBI:57792"/>
        <dbReference type="ChEBI" id="CHEBI:62899"/>
        <dbReference type="ChEBI" id="CHEBI:77846"/>
        <dbReference type="ChEBI" id="CHEBI:90778"/>
        <dbReference type="ChEBI" id="CHEBI:232372"/>
        <dbReference type="EC" id="2.8.1.10"/>
    </reaction>
</comment>
<evidence type="ECO:0000256" key="10">
    <source>
        <dbReference type="ARBA" id="ARBA00049897"/>
    </source>
</evidence>
<evidence type="ECO:0000256" key="6">
    <source>
        <dbReference type="ARBA" id="ARBA00022490"/>
    </source>
</evidence>
<keyword evidence="6 13" id="KW-0963">Cytoplasm</keyword>
<dbReference type="EC" id="2.8.1.10" evidence="4 13"/>
<evidence type="ECO:0000256" key="8">
    <source>
        <dbReference type="ARBA" id="ARBA00022977"/>
    </source>
</evidence>
<sequence>MSNAQNDALVIAGKSYRSRLLTGTGKFKDLEETRLATEAAGAEIVTVAIRRTNIGQNANEPNLLDVLPPDRYTILPNTAGCYTADDAVRTCRLARELLDGHNLVKLEVLGDQRTLFPDVVQTLKAAEQLVAEQFQVMVYTSDDPILAKRLEEIGCVAVMPLAAPIGSGLGIQNRYNLLEIIDQAKVPILVDAGVGTASDAAIAMELGCDGVLMNTAIAGAKNPIQMASAMKKAIEAGREAFLAGRIPRKRFASASSPIDGTFF</sequence>
<evidence type="ECO:0000256" key="1">
    <source>
        <dbReference type="ARBA" id="ARBA00002834"/>
    </source>
</evidence>
<protein>
    <recommendedName>
        <fullName evidence="5 13">Thiazole synthase</fullName>
        <ecNumber evidence="4 13">2.8.1.10</ecNumber>
    </recommendedName>
</protein>
<comment type="subunit">
    <text evidence="12 13">Homotetramer. Forms heterodimers with either ThiH or ThiS.</text>
</comment>
<dbReference type="AlphaFoldDB" id="A0A2P1PUZ6"/>
<feature type="binding site" evidence="13">
    <location>
        <position position="166"/>
    </location>
    <ligand>
        <name>1-deoxy-D-xylulose 5-phosphate</name>
        <dbReference type="ChEBI" id="CHEBI:57792"/>
    </ligand>
</feature>
<reference evidence="15 16" key="2">
    <citation type="submission" date="2018-03" db="EMBL/GenBank/DDBJ databases">
        <authorList>
            <person name="Keele B.F."/>
        </authorList>
    </citation>
    <scope>NUCLEOTIDE SEQUENCE [LARGE SCALE GENOMIC DNA]</scope>
    <source>
        <strain evidence="15 16">D13</strain>
    </source>
</reference>